<evidence type="ECO:0000313" key="2">
    <source>
        <dbReference type="Proteomes" id="UP000029221"/>
    </source>
</evidence>
<comment type="caution">
    <text evidence="1">The sequence shown here is derived from an EMBL/GenBank/DDBJ whole genome shotgun (WGS) entry which is preliminary data.</text>
</comment>
<gene>
    <name evidence="1" type="ORF">JCM19294_1893</name>
</gene>
<organism evidence="1 2">
    <name type="scientific">Nonlabens tegetincola</name>
    <dbReference type="NCBI Taxonomy" id="323273"/>
    <lineage>
        <taxon>Bacteria</taxon>
        <taxon>Pseudomonadati</taxon>
        <taxon>Bacteroidota</taxon>
        <taxon>Flavobacteriia</taxon>
        <taxon>Flavobacteriales</taxon>
        <taxon>Flavobacteriaceae</taxon>
        <taxon>Nonlabens</taxon>
    </lineage>
</organism>
<keyword evidence="2" id="KW-1185">Reference proteome</keyword>
<protein>
    <submittedName>
        <fullName evidence="1">Uncharacterized protein</fullName>
    </submittedName>
</protein>
<accession>A0A090Q005</accession>
<reference evidence="1" key="1">
    <citation type="journal article" date="2014" name="Genome Announc.">
        <title>Draft Genome Sequences of Marine Flavobacterium Nonlabens Strains NR17, NR24, NR27, NR32, NR33, and Ara13.</title>
        <authorList>
            <person name="Nakanishi M."/>
            <person name="Meirelles P."/>
            <person name="Suzuki R."/>
            <person name="Takatani N."/>
            <person name="Mino S."/>
            <person name="Suda W."/>
            <person name="Oshima K."/>
            <person name="Hattori M."/>
            <person name="Ohkuma M."/>
            <person name="Hosokawa M."/>
            <person name="Miyashita K."/>
            <person name="Thompson F.L."/>
            <person name="Niwa A."/>
            <person name="Sawabe T."/>
            <person name="Sawabe T."/>
        </authorList>
    </citation>
    <scope>NUCLEOTIDE SEQUENCE [LARGE SCALE GENOMIC DNA]</scope>
    <source>
        <strain evidence="1">JCM 19294</strain>
    </source>
</reference>
<name>A0A090Q005_9FLAO</name>
<sequence length="120" mass="13630">MEIDKSYEERMVGLEKLQELVVENKDEVVTQKVDENKIALSEGTLIINGEQSFYRSYKNRTDIYNSLGKVILSLEKGITKNSHSGSINIKDQPIKWQLKNSILILKNNSGELVNPDGSIY</sequence>
<dbReference type="Proteomes" id="UP000029221">
    <property type="component" value="Unassembled WGS sequence"/>
</dbReference>
<evidence type="ECO:0000313" key="1">
    <source>
        <dbReference type="EMBL" id="GAK96380.1"/>
    </source>
</evidence>
<dbReference type="EMBL" id="BBML01000002">
    <property type="protein sequence ID" value="GAK96380.1"/>
    <property type="molecule type" value="Genomic_DNA"/>
</dbReference>
<proteinExistence type="predicted"/>
<dbReference type="AlphaFoldDB" id="A0A090Q005"/>